<name>A0A8J2TR57_9BACI</name>
<dbReference type="EMBL" id="BMEV01000072">
    <property type="protein sequence ID" value="GFZ87222.1"/>
    <property type="molecule type" value="Genomic_DNA"/>
</dbReference>
<dbReference type="InterPro" id="IPR052898">
    <property type="entry name" value="ACAD10-like"/>
</dbReference>
<dbReference type="CDD" id="cd05154">
    <property type="entry name" value="ACAD10_11_N-like"/>
    <property type="match status" value="1"/>
</dbReference>
<dbReference type="RefSeq" id="WP_188393121.1">
    <property type="nucleotide sequence ID" value="NZ_BMEV01000072.1"/>
</dbReference>
<dbReference type="InterPro" id="IPR011009">
    <property type="entry name" value="Kinase-like_dom_sf"/>
</dbReference>
<organism evidence="2 3">
    <name type="scientific">Compostibacillus humi</name>
    <dbReference type="NCBI Taxonomy" id="1245525"/>
    <lineage>
        <taxon>Bacteria</taxon>
        <taxon>Bacillati</taxon>
        <taxon>Bacillota</taxon>
        <taxon>Bacilli</taxon>
        <taxon>Bacillales</taxon>
        <taxon>Bacillaceae</taxon>
        <taxon>Compostibacillus</taxon>
    </lineage>
</organism>
<dbReference type="SUPFAM" id="SSF56112">
    <property type="entry name" value="Protein kinase-like (PK-like)"/>
    <property type="match status" value="1"/>
</dbReference>
<dbReference type="Pfam" id="PF01636">
    <property type="entry name" value="APH"/>
    <property type="match status" value="1"/>
</dbReference>
<protein>
    <submittedName>
        <fullName evidence="2">Aminoglycoside phosphotransferase</fullName>
    </submittedName>
</protein>
<accession>A0A8J2TR57</accession>
<proteinExistence type="predicted"/>
<dbReference type="Gene3D" id="3.30.200.20">
    <property type="entry name" value="Phosphorylase Kinase, domain 1"/>
    <property type="match status" value="1"/>
</dbReference>
<dbReference type="InterPro" id="IPR002575">
    <property type="entry name" value="Aminoglycoside_PTrfase"/>
</dbReference>
<dbReference type="Gene3D" id="3.90.1200.10">
    <property type="match status" value="1"/>
</dbReference>
<keyword evidence="3" id="KW-1185">Reference proteome</keyword>
<evidence type="ECO:0000313" key="2">
    <source>
        <dbReference type="EMBL" id="GFZ87222.1"/>
    </source>
</evidence>
<sequence length="355" mass="41391">MSNLYSETIPVRKGEELDKKRLQKFLNDHVPEAPEGTLEIEQFGAGHSNLTYLLKIDDWEAVLRRPPLGPVAPKAHDMQREYTILKNLHPVYPAAPKPYIFSDDTSVVGSPFFIMERRKGIFLDTEFPTQIDYTRELGEKISSLMVDQLVELHEVDYTKTGLVHLAKPDGFLERQVFGWIKRYERAKTDEVAYVEELTSYLEKNIPTSPQPTVIHYDYKLNNALFSEDFSQMTGLFDWEMTTVGDPLADVGAAMSYWIQADDPMMLKTGLGKPPVTIKDGFYTRDQFMEEYAKRSRRDLENIDFYLTFAYFKLAVICQQIYYRYKQGQTQDQRFAHFNEFVKNLVYYAWQTVHKS</sequence>
<reference evidence="2" key="2">
    <citation type="submission" date="2020-09" db="EMBL/GenBank/DDBJ databases">
        <authorList>
            <person name="Sun Q."/>
            <person name="Zhou Y."/>
        </authorList>
    </citation>
    <scope>NUCLEOTIDE SEQUENCE</scope>
    <source>
        <strain evidence="2">CGMCC 1.12360</strain>
    </source>
</reference>
<feature type="domain" description="Aminoglycoside phosphotransferase" evidence="1">
    <location>
        <begin position="39"/>
        <end position="267"/>
    </location>
</feature>
<dbReference type="Proteomes" id="UP000602050">
    <property type="component" value="Unassembled WGS sequence"/>
</dbReference>
<evidence type="ECO:0000313" key="3">
    <source>
        <dbReference type="Proteomes" id="UP000602050"/>
    </source>
</evidence>
<dbReference type="AlphaFoldDB" id="A0A8J2TR57"/>
<reference evidence="2" key="1">
    <citation type="journal article" date="2014" name="Int. J. Syst. Evol. Microbiol.">
        <title>Complete genome sequence of Corynebacterium casei LMG S-19264T (=DSM 44701T), isolated from a smear-ripened cheese.</title>
        <authorList>
            <consortium name="US DOE Joint Genome Institute (JGI-PGF)"/>
            <person name="Walter F."/>
            <person name="Albersmeier A."/>
            <person name="Kalinowski J."/>
            <person name="Ruckert C."/>
        </authorList>
    </citation>
    <scope>NUCLEOTIDE SEQUENCE</scope>
    <source>
        <strain evidence="2">CGMCC 1.12360</strain>
    </source>
</reference>
<dbReference type="PANTHER" id="PTHR47829">
    <property type="entry name" value="HYDROLASE, PUTATIVE (AFU_ORTHOLOGUE AFUA_1G12880)-RELATED"/>
    <property type="match status" value="1"/>
</dbReference>
<comment type="caution">
    <text evidence="2">The sequence shown here is derived from an EMBL/GenBank/DDBJ whole genome shotgun (WGS) entry which is preliminary data.</text>
</comment>
<dbReference type="InterPro" id="IPR041726">
    <property type="entry name" value="ACAD10_11_N"/>
</dbReference>
<evidence type="ECO:0000259" key="1">
    <source>
        <dbReference type="Pfam" id="PF01636"/>
    </source>
</evidence>
<dbReference type="PANTHER" id="PTHR47829:SF1">
    <property type="entry name" value="HAD FAMILY PHOSPHATASE"/>
    <property type="match status" value="1"/>
</dbReference>
<gene>
    <name evidence="2" type="ORF">GCM10010978_28840</name>
</gene>